<feature type="region of interest" description="Disordered" evidence="1">
    <location>
        <begin position="283"/>
        <end position="421"/>
    </location>
</feature>
<sequence length="461" mass="49829">MSEPNLLRDRAASIPGRQMPLSPNHTTRTTTTTTNSSRDQIAPKPYRNSVCPSSLYTTSTQPSHPATEEYSCTSQNETSTPSIPAPSEQLEDEQHEQDSTSSDDDLSTTNTDTSSSRSSSVRSSKSSLREEAAKQQDGAGSSGSSSSVSDSSSNNNINHKMLSFDNMSTTSSSSSSSLPASSSDAPLLPPRSARRASRMLGSIPQKKAVDDDQPMLPHAAPHQIYLSSEEDASSSADDFSDFGDVESDAEGSRKPAGRFIREDTARVVSVVFYGKPSIITLSRRSISPSSSDVSDRAGILRTATEPALKRPSSVSSTSSSSLYQHPPRSSSMVTTTLLEKRRPGFLHIDPYAKGSDDSLRTPRTPTTMLRKTLNLVKKRSRPNLHQSESQLTRMEQVGEVDGEDDDDDPRESLCLEPATPSSAVSYEDIIKSARRSVSSPKSPKSRFRSGLSLGRQRSIKA</sequence>
<name>A0A167XEJ1_9HYPO</name>
<feature type="compositionally biased region" description="Polar residues" evidence="1">
    <location>
        <begin position="327"/>
        <end position="337"/>
    </location>
</feature>
<evidence type="ECO:0000256" key="1">
    <source>
        <dbReference type="SAM" id="MobiDB-lite"/>
    </source>
</evidence>
<dbReference type="Proteomes" id="UP000078544">
    <property type="component" value="Unassembled WGS sequence"/>
</dbReference>
<dbReference type="EMBL" id="AZGY01000023">
    <property type="protein sequence ID" value="KZZ89987.1"/>
    <property type="molecule type" value="Genomic_DNA"/>
</dbReference>
<feature type="region of interest" description="Disordered" evidence="1">
    <location>
        <begin position="1"/>
        <end position="260"/>
    </location>
</feature>
<keyword evidence="3" id="KW-1185">Reference proteome</keyword>
<protein>
    <submittedName>
        <fullName evidence="2">Uncharacterized protein</fullName>
    </submittedName>
</protein>
<dbReference type="OrthoDB" id="4838114at2759"/>
<accession>A0A167XEJ1</accession>
<feature type="compositionally biased region" description="Low complexity" evidence="1">
    <location>
        <begin position="361"/>
        <end position="373"/>
    </location>
</feature>
<reference evidence="2 3" key="1">
    <citation type="journal article" date="2016" name="Genome Biol. Evol.">
        <title>Divergent and convergent evolution of fungal pathogenicity.</title>
        <authorList>
            <person name="Shang Y."/>
            <person name="Xiao G."/>
            <person name="Zheng P."/>
            <person name="Cen K."/>
            <person name="Zhan S."/>
            <person name="Wang C."/>
        </authorList>
    </citation>
    <scope>NUCLEOTIDE SEQUENCE [LARGE SCALE GENOMIC DNA]</scope>
    <source>
        <strain evidence="2 3">RCEF 2490</strain>
    </source>
</reference>
<feature type="compositionally biased region" description="Low complexity" evidence="1">
    <location>
        <begin position="107"/>
        <end position="126"/>
    </location>
</feature>
<organism evidence="2 3">
    <name type="scientific">Moelleriella libera RCEF 2490</name>
    <dbReference type="NCBI Taxonomy" id="1081109"/>
    <lineage>
        <taxon>Eukaryota</taxon>
        <taxon>Fungi</taxon>
        <taxon>Dikarya</taxon>
        <taxon>Ascomycota</taxon>
        <taxon>Pezizomycotina</taxon>
        <taxon>Sordariomycetes</taxon>
        <taxon>Hypocreomycetidae</taxon>
        <taxon>Hypocreales</taxon>
        <taxon>Clavicipitaceae</taxon>
        <taxon>Moelleriella</taxon>
    </lineage>
</organism>
<feature type="compositionally biased region" description="Low complexity" evidence="1">
    <location>
        <begin position="312"/>
        <end position="321"/>
    </location>
</feature>
<feature type="compositionally biased region" description="Polar residues" evidence="1">
    <location>
        <begin position="383"/>
        <end position="393"/>
    </location>
</feature>
<feature type="compositionally biased region" description="Basic and acidic residues" evidence="1">
    <location>
        <begin position="1"/>
        <end position="11"/>
    </location>
</feature>
<comment type="caution">
    <text evidence="2">The sequence shown here is derived from an EMBL/GenBank/DDBJ whole genome shotgun (WGS) entry which is preliminary data.</text>
</comment>
<feature type="compositionally biased region" description="Low complexity" evidence="1">
    <location>
        <begin position="142"/>
        <end position="158"/>
    </location>
</feature>
<feature type="region of interest" description="Disordered" evidence="1">
    <location>
        <begin position="433"/>
        <end position="461"/>
    </location>
</feature>
<feature type="compositionally biased region" description="Low complexity" evidence="1">
    <location>
        <begin position="171"/>
        <end position="186"/>
    </location>
</feature>
<feature type="compositionally biased region" description="Acidic residues" evidence="1">
    <location>
        <begin position="89"/>
        <end position="106"/>
    </location>
</feature>
<evidence type="ECO:0000313" key="3">
    <source>
        <dbReference type="Proteomes" id="UP000078544"/>
    </source>
</evidence>
<evidence type="ECO:0000313" key="2">
    <source>
        <dbReference type="EMBL" id="KZZ89987.1"/>
    </source>
</evidence>
<dbReference type="STRING" id="1081109.A0A167XEJ1"/>
<feature type="compositionally biased region" description="Low complexity" evidence="1">
    <location>
        <begin position="283"/>
        <end position="292"/>
    </location>
</feature>
<feature type="compositionally biased region" description="Acidic residues" evidence="1">
    <location>
        <begin position="228"/>
        <end position="249"/>
    </location>
</feature>
<feature type="compositionally biased region" description="Polar residues" evidence="1">
    <location>
        <begin position="50"/>
        <end position="82"/>
    </location>
</feature>
<proteinExistence type="predicted"/>
<gene>
    <name evidence="2" type="ORF">AAL_07495</name>
</gene>
<feature type="compositionally biased region" description="Acidic residues" evidence="1">
    <location>
        <begin position="398"/>
        <end position="409"/>
    </location>
</feature>
<dbReference type="AlphaFoldDB" id="A0A167XEJ1"/>